<evidence type="ECO:0000313" key="1">
    <source>
        <dbReference type="EMBL" id="RAI41796.1"/>
    </source>
</evidence>
<dbReference type="SUPFAM" id="SSF117396">
    <property type="entry name" value="TM1631-like"/>
    <property type="match status" value="1"/>
</dbReference>
<dbReference type="PANTHER" id="PTHR30348:SF4">
    <property type="entry name" value="DUF72 DOMAIN-CONTAINING PROTEIN"/>
    <property type="match status" value="1"/>
</dbReference>
<evidence type="ECO:0000313" key="2">
    <source>
        <dbReference type="Proteomes" id="UP000248863"/>
    </source>
</evidence>
<dbReference type="Pfam" id="PF01904">
    <property type="entry name" value="DUF72"/>
    <property type="match status" value="1"/>
</dbReference>
<dbReference type="InterPro" id="IPR002763">
    <property type="entry name" value="DUF72"/>
</dbReference>
<dbReference type="Gene3D" id="3.20.20.410">
    <property type="entry name" value="Protein of unknown function UPF0759"/>
    <property type="match status" value="1"/>
</dbReference>
<accession>A0A327KUP8</accession>
<keyword evidence="2" id="KW-1185">Reference proteome</keyword>
<organism evidence="1 2">
    <name type="scientific">Rhodoplanes elegans</name>
    <dbReference type="NCBI Taxonomy" id="29408"/>
    <lineage>
        <taxon>Bacteria</taxon>
        <taxon>Pseudomonadati</taxon>
        <taxon>Pseudomonadota</taxon>
        <taxon>Alphaproteobacteria</taxon>
        <taxon>Hyphomicrobiales</taxon>
        <taxon>Nitrobacteraceae</taxon>
        <taxon>Rhodoplanes</taxon>
    </lineage>
</organism>
<reference evidence="1 2" key="1">
    <citation type="submission" date="2017-07" db="EMBL/GenBank/DDBJ databases">
        <title>Draft Genome Sequences of Select Purple Nonsulfur Bacteria.</title>
        <authorList>
            <person name="Lasarre B."/>
            <person name="Mckinlay J.B."/>
        </authorList>
    </citation>
    <scope>NUCLEOTIDE SEQUENCE [LARGE SCALE GENOMIC DNA]</scope>
    <source>
        <strain evidence="1 2">DSM 11907</strain>
    </source>
</reference>
<protein>
    <recommendedName>
        <fullName evidence="3">DUF72 domain-containing protein</fullName>
    </recommendedName>
</protein>
<dbReference type="RefSeq" id="WP_111355347.1">
    <property type="nucleotide sequence ID" value="NZ_NHSK01000116.1"/>
</dbReference>
<dbReference type="PANTHER" id="PTHR30348">
    <property type="entry name" value="UNCHARACTERIZED PROTEIN YECE"/>
    <property type="match status" value="1"/>
</dbReference>
<dbReference type="EMBL" id="NPEU01000009">
    <property type="protein sequence ID" value="RAI41796.1"/>
    <property type="molecule type" value="Genomic_DNA"/>
</dbReference>
<evidence type="ECO:0008006" key="3">
    <source>
        <dbReference type="Google" id="ProtNLM"/>
    </source>
</evidence>
<dbReference type="InterPro" id="IPR036520">
    <property type="entry name" value="UPF0759_sf"/>
</dbReference>
<gene>
    <name evidence="1" type="ORF">CH338_01900</name>
</gene>
<comment type="caution">
    <text evidence="1">The sequence shown here is derived from an EMBL/GenBank/DDBJ whole genome shotgun (WGS) entry which is preliminary data.</text>
</comment>
<dbReference type="Proteomes" id="UP000248863">
    <property type="component" value="Unassembled WGS sequence"/>
</dbReference>
<dbReference type="AlphaFoldDB" id="A0A327KUP8"/>
<sequence length="278" mass="30189">MSGRKKATQPGTIRIGIGGWVFEPWRGTFYPEKLPQKQELGFAAARLTSIEINGTFYRSQSPDTFAKWRDETPDGFVFALKGPRFATNRRVLAEAGPSIEKFFSSGVMALGEKLGPVNWQLAPTKKFDPDDIDAFLKLLPKRLDGRPLRHAIEARHESFAVPEFVALARQHGVAIVVAGDSEYPQIADPTADFVYARIMGTQETEAAGYSAAALDAWAERAKAWAAGAGAPGLSTVTPQAGAALAAKATPREVFLYVISGAKQKNPVAAMDLIRRVRT</sequence>
<proteinExistence type="predicted"/>
<dbReference type="OrthoDB" id="9780310at2"/>
<name>A0A327KUP8_9BRAD</name>